<dbReference type="SUPFAM" id="SSF103190">
    <property type="entry name" value="Sensory domain-like"/>
    <property type="match status" value="1"/>
</dbReference>
<keyword evidence="16" id="KW-1185">Reference proteome</keyword>
<dbReference type="Pfam" id="PF00672">
    <property type="entry name" value="HAMP"/>
    <property type="match status" value="1"/>
</dbReference>
<dbReference type="SMART" id="SM00283">
    <property type="entry name" value="MA"/>
    <property type="match status" value="1"/>
</dbReference>
<evidence type="ECO:0000259" key="14">
    <source>
        <dbReference type="PROSITE" id="PS50885"/>
    </source>
</evidence>
<dbReference type="Pfam" id="PF02743">
    <property type="entry name" value="dCache_1"/>
    <property type="match status" value="1"/>
</dbReference>
<proteinExistence type="inferred from homology"/>
<feature type="domain" description="HAMP" evidence="14">
    <location>
        <begin position="319"/>
        <end position="371"/>
    </location>
</feature>
<evidence type="ECO:0000256" key="12">
    <source>
        <dbReference type="SAM" id="Phobius"/>
    </source>
</evidence>
<feature type="domain" description="Methyl-accepting transducer" evidence="13">
    <location>
        <begin position="390"/>
        <end position="626"/>
    </location>
</feature>
<protein>
    <submittedName>
        <fullName evidence="15">Methyl-accepting chemotaxis protein</fullName>
    </submittedName>
</protein>
<evidence type="ECO:0000256" key="5">
    <source>
        <dbReference type="ARBA" id="ARBA00022692"/>
    </source>
</evidence>
<keyword evidence="2" id="KW-1003">Cell membrane</keyword>
<dbReference type="CDD" id="cd12912">
    <property type="entry name" value="PDC2_MCP_like"/>
    <property type="match status" value="1"/>
</dbReference>
<dbReference type="PANTHER" id="PTHR32089:SF114">
    <property type="entry name" value="METHYL-ACCEPTING CHEMOTAXIS PROTEIN MCPB"/>
    <property type="match status" value="1"/>
</dbReference>
<evidence type="ECO:0000259" key="13">
    <source>
        <dbReference type="PROSITE" id="PS50111"/>
    </source>
</evidence>
<dbReference type="EMBL" id="JBHSMJ010000041">
    <property type="protein sequence ID" value="MFC5452108.1"/>
    <property type="molecule type" value="Genomic_DNA"/>
</dbReference>
<comment type="subcellular location">
    <subcellularLocation>
        <location evidence="1">Cell membrane</location>
        <topology evidence="1">Multi-pass membrane protein</topology>
    </subcellularLocation>
</comment>
<reference evidence="16" key="1">
    <citation type="journal article" date="2019" name="Int. J. Syst. Evol. Microbiol.">
        <title>The Global Catalogue of Microorganisms (GCM) 10K type strain sequencing project: providing services to taxonomists for standard genome sequencing and annotation.</title>
        <authorList>
            <consortium name="The Broad Institute Genomics Platform"/>
            <consortium name="The Broad Institute Genome Sequencing Center for Infectious Disease"/>
            <person name="Wu L."/>
            <person name="Ma J."/>
        </authorList>
    </citation>
    <scope>NUCLEOTIDE SEQUENCE [LARGE SCALE GENOMIC DNA]</scope>
    <source>
        <strain evidence="16">KACC 11904</strain>
    </source>
</reference>
<feature type="region of interest" description="Disordered" evidence="11">
    <location>
        <begin position="395"/>
        <end position="421"/>
    </location>
</feature>
<dbReference type="PROSITE" id="PS50111">
    <property type="entry name" value="CHEMOTAXIS_TRANSDUC_2"/>
    <property type="match status" value="1"/>
</dbReference>
<dbReference type="Gene3D" id="1.10.287.950">
    <property type="entry name" value="Methyl-accepting chemotaxis protein"/>
    <property type="match status" value="1"/>
</dbReference>
<dbReference type="Gene3D" id="3.30.450.20">
    <property type="entry name" value="PAS domain"/>
    <property type="match status" value="2"/>
</dbReference>
<dbReference type="RefSeq" id="WP_270880750.1">
    <property type="nucleotide sequence ID" value="NZ_JAQFVF010000037.1"/>
</dbReference>
<dbReference type="InterPro" id="IPR033479">
    <property type="entry name" value="dCache_1"/>
</dbReference>
<feature type="transmembrane region" description="Helical" evidence="12">
    <location>
        <begin position="300"/>
        <end position="325"/>
    </location>
</feature>
<evidence type="ECO:0000256" key="9">
    <source>
        <dbReference type="ARBA" id="ARBA00029447"/>
    </source>
</evidence>
<evidence type="ECO:0000256" key="1">
    <source>
        <dbReference type="ARBA" id="ARBA00004651"/>
    </source>
</evidence>
<dbReference type="CDD" id="cd06225">
    <property type="entry name" value="HAMP"/>
    <property type="match status" value="1"/>
</dbReference>
<feature type="compositionally biased region" description="Polar residues" evidence="11">
    <location>
        <begin position="407"/>
        <end position="420"/>
    </location>
</feature>
<dbReference type="CDD" id="cd11386">
    <property type="entry name" value="MCP_signal"/>
    <property type="match status" value="1"/>
</dbReference>
<evidence type="ECO:0000256" key="7">
    <source>
        <dbReference type="ARBA" id="ARBA00023136"/>
    </source>
</evidence>
<dbReference type="PANTHER" id="PTHR32089">
    <property type="entry name" value="METHYL-ACCEPTING CHEMOTAXIS PROTEIN MCPB"/>
    <property type="match status" value="1"/>
</dbReference>
<dbReference type="SMART" id="SM00304">
    <property type="entry name" value="HAMP"/>
    <property type="match status" value="1"/>
</dbReference>
<evidence type="ECO:0000256" key="6">
    <source>
        <dbReference type="ARBA" id="ARBA00022989"/>
    </source>
</evidence>
<evidence type="ECO:0000256" key="4">
    <source>
        <dbReference type="ARBA" id="ARBA00022500"/>
    </source>
</evidence>
<dbReference type="Pfam" id="PF00015">
    <property type="entry name" value="MCPsignal"/>
    <property type="match status" value="1"/>
</dbReference>
<comment type="similarity">
    <text evidence="9">Belongs to the methyl-accepting chemotaxis (MCP) protein family.</text>
</comment>
<comment type="caution">
    <text evidence="15">The sequence shown here is derived from an EMBL/GenBank/DDBJ whole genome shotgun (WGS) entry which is preliminary data.</text>
</comment>
<keyword evidence="6 12" id="KW-1133">Transmembrane helix</keyword>
<evidence type="ECO:0000313" key="16">
    <source>
        <dbReference type="Proteomes" id="UP001596044"/>
    </source>
</evidence>
<dbReference type="InterPro" id="IPR029151">
    <property type="entry name" value="Sensor-like_sf"/>
</dbReference>
<evidence type="ECO:0000313" key="15">
    <source>
        <dbReference type="EMBL" id="MFC5452108.1"/>
    </source>
</evidence>
<keyword evidence="8 10" id="KW-0807">Transducer</keyword>
<sequence>MKRLTNQLMKSKKTKKSFLNVKNRLILAFLVVLIGPTFFLAWSSYNTAKKTVDEHMIQAAESNVKLLNNVFSQFITAKQLDVSGLASSMELQGTTSIDGGNIGSNPQVRKQLENYKAVHPEIEQVYVGAESGLFMNAPDSLKNPPDYDPRTRPWYQEAMKNKNTPIVTAPYISKSSNQLVITIAQATKDGLGVAAINVSIEHLAEITRSVKIGKEGYIYLLDKDGKYIVHPTEKAGSQAADSPETRQLFASDSGSFSYQRDNEAKKMSFVTNSLTGWKIAGTMYQKEVAEEAIPILHQTLIVLIGAMVLGTLLLIWVLASIISPLKQLNRLSKKISDGDLTEQIAVTRDDEIGLLGKSFNEMSSSLRSVLYQVSESAIQLSASAEQLSSSAEVSASSSEQIAGNMQEAASGTERQLQSTEGTRDATHEMAIQVAIISQNADRASASAQNAKDRAASGNEAIQRAVNQMQAIGEGVGNLEAVIQGLGARSAEIVKIIDVITGIASQTNLLALNAAIEAARAGEHGRGFAVVSHEIRRLAEQSAESAKQISHLIEAMRQDTDATMANMEHVTLKVHEGVNVVNMAGVSFEEISVSVDEVVKQISETSSVSRHMSESTTNVVAAMDAVTRISEDTASYIREVAGITEEQLASMQEITSFANALTKMAEDLQALIEKFTV</sequence>
<name>A0ABW0KH62_9BACL</name>
<dbReference type="InterPro" id="IPR004089">
    <property type="entry name" value="MCPsignal_dom"/>
</dbReference>
<dbReference type="InterPro" id="IPR003660">
    <property type="entry name" value="HAMP_dom"/>
</dbReference>
<organism evidence="15 16">
    <name type="scientific">Paenibacillus aestuarii</name>
    <dbReference type="NCBI Taxonomy" id="516965"/>
    <lineage>
        <taxon>Bacteria</taxon>
        <taxon>Bacillati</taxon>
        <taxon>Bacillota</taxon>
        <taxon>Bacilli</taxon>
        <taxon>Bacillales</taxon>
        <taxon>Paenibacillaceae</taxon>
        <taxon>Paenibacillus</taxon>
    </lineage>
</organism>
<gene>
    <name evidence="15" type="ORF">ACFPOG_28275</name>
</gene>
<evidence type="ECO:0000256" key="11">
    <source>
        <dbReference type="SAM" id="MobiDB-lite"/>
    </source>
</evidence>
<evidence type="ECO:0000256" key="2">
    <source>
        <dbReference type="ARBA" id="ARBA00022475"/>
    </source>
</evidence>
<keyword evidence="5 12" id="KW-0812">Transmembrane</keyword>
<evidence type="ECO:0000256" key="3">
    <source>
        <dbReference type="ARBA" id="ARBA00022481"/>
    </source>
</evidence>
<evidence type="ECO:0000256" key="10">
    <source>
        <dbReference type="PROSITE-ProRule" id="PRU00284"/>
    </source>
</evidence>
<dbReference type="PROSITE" id="PS50885">
    <property type="entry name" value="HAMP"/>
    <property type="match status" value="1"/>
</dbReference>
<keyword evidence="4" id="KW-0145">Chemotaxis</keyword>
<evidence type="ECO:0000256" key="8">
    <source>
        <dbReference type="ARBA" id="ARBA00023224"/>
    </source>
</evidence>
<keyword evidence="7 12" id="KW-0472">Membrane</keyword>
<keyword evidence="3" id="KW-0488">Methylation</keyword>
<dbReference type="Proteomes" id="UP001596044">
    <property type="component" value="Unassembled WGS sequence"/>
</dbReference>
<dbReference type="CDD" id="cd12913">
    <property type="entry name" value="PDC1_MCP_like"/>
    <property type="match status" value="1"/>
</dbReference>
<dbReference type="SUPFAM" id="SSF58104">
    <property type="entry name" value="Methyl-accepting chemotaxis protein (MCP) signaling domain"/>
    <property type="match status" value="1"/>
</dbReference>
<accession>A0ABW0KH62</accession>